<comment type="similarity">
    <text evidence="2">Belongs to the major facilitator superfamily. Bcr/CmlA family.</text>
</comment>
<evidence type="ECO:0000256" key="2">
    <source>
        <dbReference type="ARBA" id="ARBA00006236"/>
    </source>
</evidence>
<feature type="transmembrane region" description="Helical" evidence="9">
    <location>
        <begin position="184"/>
        <end position="207"/>
    </location>
</feature>
<dbReference type="PROSITE" id="PS50850">
    <property type="entry name" value="MFS"/>
    <property type="match status" value="1"/>
</dbReference>
<evidence type="ECO:0000256" key="3">
    <source>
        <dbReference type="ARBA" id="ARBA00022448"/>
    </source>
</evidence>
<dbReference type="PROSITE" id="PS00216">
    <property type="entry name" value="SUGAR_TRANSPORT_1"/>
    <property type="match status" value="1"/>
</dbReference>
<dbReference type="InterPro" id="IPR036259">
    <property type="entry name" value="MFS_trans_sf"/>
</dbReference>
<dbReference type="InterPro" id="IPR005829">
    <property type="entry name" value="Sugar_transporter_CS"/>
</dbReference>
<dbReference type="RefSeq" id="WP_377341734.1">
    <property type="nucleotide sequence ID" value="NZ_JBHLUE010000017.1"/>
</dbReference>
<protein>
    <submittedName>
        <fullName evidence="11">Multidrug effflux MFS transporter</fullName>
    </submittedName>
</protein>
<feature type="transmembrane region" description="Helical" evidence="9">
    <location>
        <begin position="358"/>
        <end position="381"/>
    </location>
</feature>
<feature type="transmembrane region" description="Helical" evidence="9">
    <location>
        <begin position="418"/>
        <end position="440"/>
    </location>
</feature>
<dbReference type="Proteomes" id="UP001589894">
    <property type="component" value="Unassembled WGS sequence"/>
</dbReference>
<evidence type="ECO:0000256" key="6">
    <source>
        <dbReference type="ARBA" id="ARBA00022989"/>
    </source>
</evidence>
<reference evidence="11 12" key="1">
    <citation type="submission" date="2024-09" db="EMBL/GenBank/DDBJ databases">
        <authorList>
            <person name="Sun Q."/>
            <person name="Mori K."/>
        </authorList>
    </citation>
    <scope>NUCLEOTIDE SEQUENCE [LARGE SCALE GENOMIC DNA]</scope>
    <source>
        <strain evidence="11 12">TBRC 2205</strain>
    </source>
</reference>
<feature type="transmembrane region" description="Helical" evidence="9">
    <location>
        <begin position="213"/>
        <end position="235"/>
    </location>
</feature>
<keyword evidence="3" id="KW-0813">Transport</keyword>
<dbReference type="InterPro" id="IPR020846">
    <property type="entry name" value="MFS_dom"/>
</dbReference>
<evidence type="ECO:0000256" key="1">
    <source>
        <dbReference type="ARBA" id="ARBA00004651"/>
    </source>
</evidence>
<feature type="transmembrane region" description="Helical" evidence="9">
    <location>
        <begin position="330"/>
        <end position="352"/>
    </location>
</feature>
<feature type="compositionally biased region" description="Low complexity" evidence="8">
    <location>
        <begin position="11"/>
        <end position="51"/>
    </location>
</feature>
<proteinExistence type="inferred from homology"/>
<dbReference type="InterPro" id="IPR011701">
    <property type="entry name" value="MFS"/>
</dbReference>
<dbReference type="SUPFAM" id="SSF103473">
    <property type="entry name" value="MFS general substrate transporter"/>
    <property type="match status" value="1"/>
</dbReference>
<evidence type="ECO:0000313" key="11">
    <source>
        <dbReference type="EMBL" id="MFC0566783.1"/>
    </source>
</evidence>
<dbReference type="Pfam" id="PF07690">
    <property type="entry name" value="MFS_1"/>
    <property type="match status" value="1"/>
</dbReference>
<comment type="subcellular location">
    <subcellularLocation>
        <location evidence="1">Cell membrane</location>
        <topology evidence="1">Multi-pass membrane protein</topology>
    </subcellularLocation>
</comment>
<evidence type="ECO:0000256" key="4">
    <source>
        <dbReference type="ARBA" id="ARBA00022475"/>
    </source>
</evidence>
<dbReference type="InterPro" id="IPR004812">
    <property type="entry name" value="Efflux_drug-R_Bcr/CmlA"/>
</dbReference>
<feature type="transmembrane region" description="Helical" evidence="9">
    <location>
        <begin position="58"/>
        <end position="75"/>
    </location>
</feature>
<name>A0ABV6P3D2_9ACTN</name>
<dbReference type="Gene3D" id="1.20.1720.10">
    <property type="entry name" value="Multidrug resistance protein D"/>
    <property type="match status" value="1"/>
</dbReference>
<feature type="transmembrane region" description="Helical" evidence="9">
    <location>
        <begin position="264"/>
        <end position="283"/>
    </location>
</feature>
<evidence type="ECO:0000256" key="8">
    <source>
        <dbReference type="SAM" id="MobiDB-lite"/>
    </source>
</evidence>
<feature type="transmembrane region" description="Helical" evidence="9">
    <location>
        <begin position="151"/>
        <end position="172"/>
    </location>
</feature>
<feature type="transmembrane region" description="Helical" evidence="9">
    <location>
        <begin position="125"/>
        <end position="145"/>
    </location>
</feature>
<dbReference type="NCBIfam" id="TIGR00710">
    <property type="entry name" value="efflux_Bcr_CflA"/>
    <property type="match status" value="1"/>
</dbReference>
<keyword evidence="7 9" id="KW-0472">Membrane</keyword>
<evidence type="ECO:0000256" key="9">
    <source>
        <dbReference type="SAM" id="Phobius"/>
    </source>
</evidence>
<feature type="domain" description="Major facilitator superfamily (MFS) profile" evidence="10">
    <location>
        <begin position="60"/>
        <end position="445"/>
    </location>
</feature>
<dbReference type="PANTHER" id="PTHR23502">
    <property type="entry name" value="MAJOR FACILITATOR SUPERFAMILY"/>
    <property type="match status" value="1"/>
</dbReference>
<sequence length="449" mass="44125">MPEASSLSARPDPTTAGSATAGSGSATAGSGSATSDGASAEAAAGHAPPARPATHGGGALLVLLGTLTAIGPLSLDMYLPAFPAMTADLHATPAQIQLSLTTCLIGLALGQLVTGPLSDRFGRRLPVLIGVTAYALLALACAAAPSAGVLAATRFVQGFAGGTGVVVARAIVRDLYSGRAAAKYFSRLTLVFGVAPVAAPSLGSLVLGGFGSWRWVFLTLGAIGLLLAAAVAWRLPETLPVQRRTTGGLGATARAMRRLSADRIYLGYALTQGLAFAGLFAYISGSSFVFQDVFGLPSGVFSLIFGANALALVATGQLNARLLDRTGPRPLLVTTLIVGVAAGAGLLAGAAAGAVVPVAVALFVFVGSLGMVMPNSTALALDRHPEAAGTAAALMGAVQSVVGALAAPLVGLGGAGSAVPMALVVVGAAVLSLAAVLTLARSGTRTAAA</sequence>
<accession>A0ABV6P3D2</accession>
<gene>
    <name evidence="11" type="ORF">ACFFHU_21915</name>
</gene>
<evidence type="ECO:0000313" key="12">
    <source>
        <dbReference type="Proteomes" id="UP001589894"/>
    </source>
</evidence>
<dbReference type="PANTHER" id="PTHR23502:SF132">
    <property type="entry name" value="POLYAMINE TRANSPORTER 2-RELATED"/>
    <property type="match status" value="1"/>
</dbReference>
<keyword evidence="4" id="KW-1003">Cell membrane</keyword>
<keyword evidence="12" id="KW-1185">Reference proteome</keyword>
<keyword evidence="6 9" id="KW-1133">Transmembrane helix</keyword>
<keyword evidence="5 9" id="KW-0812">Transmembrane</keyword>
<dbReference type="EMBL" id="JBHLUE010000017">
    <property type="protein sequence ID" value="MFC0566783.1"/>
    <property type="molecule type" value="Genomic_DNA"/>
</dbReference>
<comment type="caution">
    <text evidence="11">The sequence shown here is derived from an EMBL/GenBank/DDBJ whole genome shotgun (WGS) entry which is preliminary data.</text>
</comment>
<evidence type="ECO:0000256" key="7">
    <source>
        <dbReference type="ARBA" id="ARBA00023136"/>
    </source>
</evidence>
<feature type="region of interest" description="Disordered" evidence="8">
    <location>
        <begin position="1"/>
        <end position="51"/>
    </location>
</feature>
<evidence type="ECO:0000256" key="5">
    <source>
        <dbReference type="ARBA" id="ARBA00022692"/>
    </source>
</evidence>
<feature type="transmembrane region" description="Helical" evidence="9">
    <location>
        <begin position="393"/>
        <end position="412"/>
    </location>
</feature>
<feature type="transmembrane region" description="Helical" evidence="9">
    <location>
        <begin position="295"/>
        <end position="318"/>
    </location>
</feature>
<feature type="transmembrane region" description="Helical" evidence="9">
    <location>
        <begin position="95"/>
        <end position="113"/>
    </location>
</feature>
<organism evidence="11 12">
    <name type="scientific">Plantactinospora siamensis</name>
    <dbReference type="NCBI Taxonomy" id="555372"/>
    <lineage>
        <taxon>Bacteria</taxon>
        <taxon>Bacillati</taxon>
        <taxon>Actinomycetota</taxon>
        <taxon>Actinomycetes</taxon>
        <taxon>Micromonosporales</taxon>
        <taxon>Micromonosporaceae</taxon>
        <taxon>Plantactinospora</taxon>
    </lineage>
</organism>
<dbReference type="CDD" id="cd17320">
    <property type="entry name" value="MFS_MdfA_MDR_like"/>
    <property type="match status" value="1"/>
</dbReference>
<evidence type="ECO:0000259" key="10">
    <source>
        <dbReference type="PROSITE" id="PS50850"/>
    </source>
</evidence>